<feature type="compositionally biased region" description="Basic and acidic residues" evidence="12">
    <location>
        <begin position="654"/>
        <end position="767"/>
    </location>
</feature>
<feature type="compositionally biased region" description="Low complexity" evidence="12">
    <location>
        <begin position="100"/>
        <end position="111"/>
    </location>
</feature>
<dbReference type="PROSITE" id="PS00107">
    <property type="entry name" value="PROTEIN_KINASE_ATP"/>
    <property type="match status" value="1"/>
</dbReference>
<dbReference type="AlphaFoldDB" id="A0A1Y1IDJ1"/>
<dbReference type="InterPro" id="IPR008271">
    <property type="entry name" value="Ser/Thr_kinase_AS"/>
</dbReference>
<evidence type="ECO:0000256" key="6">
    <source>
        <dbReference type="ARBA" id="ARBA00022777"/>
    </source>
</evidence>
<dbReference type="CDD" id="cd06606">
    <property type="entry name" value="STKc_MAPKKK"/>
    <property type="match status" value="1"/>
</dbReference>
<dbReference type="GO" id="GO:0005524">
    <property type="term" value="F:ATP binding"/>
    <property type="evidence" value="ECO:0007669"/>
    <property type="project" value="UniProtKB-UniRule"/>
</dbReference>
<keyword evidence="8" id="KW-0175">Coiled coil</keyword>
<keyword evidence="5 11" id="KW-0547">Nucleotide-binding</keyword>
<feature type="compositionally biased region" description="Gly residues" evidence="12">
    <location>
        <begin position="855"/>
        <end position="866"/>
    </location>
</feature>
<accession>A0A1Y1IDJ1</accession>
<feature type="compositionally biased region" description="Basic and acidic residues" evidence="12">
    <location>
        <begin position="542"/>
        <end position="559"/>
    </location>
</feature>
<dbReference type="PANTHER" id="PTHR48016">
    <property type="entry name" value="MAP KINASE KINASE KINASE SSK2-RELATED-RELATED"/>
    <property type="match status" value="1"/>
</dbReference>
<dbReference type="InterPro" id="IPR011009">
    <property type="entry name" value="Kinase-like_dom_sf"/>
</dbReference>
<dbReference type="InterPro" id="IPR050538">
    <property type="entry name" value="MAP_kinase_kinase_kinase"/>
</dbReference>
<keyword evidence="4" id="KW-0808">Transferase</keyword>
<keyword evidence="7 11" id="KW-0067">ATP-binding</keyword>
<feature type="compositionally biased region" description="Polar residues" evidence="12">
    <location>
        <begin position="870"/>
        <end position="879"/>
    </location>
</feature>
<evidence type="ECO:0000259" key="13">
    <source>
        <dbReference type="PROSITE" id="PS50011"/>
    </source>
</evidence>
<dbReference type="Proteomes" id="UP000054558">
    <property type="component" value="Unassembled WGS sequence"/>
</dbReference>
<feature type="compositionally biased region" description="Polar residues" evidence="12">
    <location>
        <begin position="1082"/>
        <end position="1093"/>
    </location>
</feature>
<feature type="domain" description="Protein kinase" evidence="13">
    <location>
        <begin position="155"/>
        <end position="418"/>
    </location>
</feature>
<keyword evidence="6 14" id="KW-0418">Kinase</keyword>
<dbReference type="Pfam" id="PF00069">
    <property type="entry name" value="Pkinase"/>
    <property type="match status" value="1"/>
</dbReference>
<dbReference type="FunFam" id="3.30.200.20:FF:000387">
    <property type="entry name" value="Serine/threonine-protein kinase STE11"/>
    <property type="match status" value="1"/>
</dbReference>
<dbReference type="PANTHER" id="PTHR48016:SF56">
    <property type="entry name" value="MAPKK KINASE"/>
    <property type="match status" value="1"/>
</dbReference>
<comment type="catalytic activity">
    <reaction evidence="10">
        <text>L-seryl-[protein] + ATP = O-phospho-L-seryl-[protein] + ADP + H(+)</text>
        <dbReference type="Rhea" id="RHEA:17989"/>
        <dbReference type="Rhea" id="RHEA-COMP:9863"/>
        <dbReference type="Rhea" id="RHEA-COMP:11604"/>
        <dbReference type="ChEBI" id="CHEBI:15378"/>
        <dbReference type="ChEBI" id="CHEBI:29999"/>
        <dbReference type="ChEBI" id="CHEBI:30616"/>
        <dbReference type="ChEBI" id="CHEBI:83421"/>
        <dbReference type="ChEBI" id="CHEBI:456216"/>
        <dbReference type="EC" id="2.7.11.25"/>
    </reaction>
</comment>
<gene>
    <name evidence="14" type="ORF">KFL_004760050</name>
</gene>
<dbReference type="PROSITE" id="PS00108">
    <property type="entry name" value="PROTEIN_KINASE_ST"/>
    <property type="match status" value="1"/>
</dbReference>
<keyword evidence="3 14" id="KW-0723">Serine/threonine-protein kinase</keyword>
<dbReference type="PROSITE" id="PS50011">
    <property type="entry name" value="PROTEIN_KINASE_DOM"/>
    <property type="match status" value="1"/>
</dbReference>
<feature type="compositionally biased region" description="Basic and acidic residues" evidence="12">
    <location>
        <begin position="62"/>
        <end position="89"/>
    </location>
</feature>
<feature type="compositionally biased region" description="Pro residues" evidence="12">
    <location>
        <begin position="473"/>
        <end position="482"/>
    </location>
</feature>
<evidence type="ECO:0000313" key="15">
    <source>
        <dbReference type="Proteomes" id="UP000054558"/>
    </source>
</evidence>
<sequence length="1100" mass="119200">MGASLCAGRQAFPDEHDGHPAYVQNAVYGQHSYANHASADVRQKPLGGRESSYAASRFEAGQSRRVDVNRNARPRGEERPPRANRDLRVDIPPSIPANLTTPPSASTPQTPAEDDYFNSVDEAPVFHENGDSADDLQRMIEGVGPPQDTLEPIRWAKGQLIGAGAFGRVYMGMNLDSGELLAVKQVLLATNNTSKEKIQEHLKGLEAEVAVLRNLSHPNIVRYLGTDREEECLNIFLEFVPGGSIASLLSKFGSFKETVIRRYTCQLLLGLEYLHNHQIMHRDIKGANILVDNKGVIKLADFGASKKLADLATMSEGFRSMKGTPYWMAPEVIKQTGHGRQADIWSVGCTVIEMATGKPPWSQFSSGVSALFHIASSKGPPPIPENLSADGRDFLLKCFRRDPKERPSATELLRHPFIAEAGLERSSISPSLASSTFLPSVPSQQTPVLTSGTLTSAGGRTPSYAPAWNKRPATPPTAPLPPSTSYDDDSMRQGSVVSSLPPQSLNRNQASLAYENQLGPIGEDQSASRGEYSPGESGGGTRDGESFRDGGRQNGHRSEEEEEARGMVQFPTGLGVGDYNNLSMMNSFNPMEEPTIAGDVNIVHWDNSLSEDENLVSAEVRRQLAGGPVSNEGTPGASASNADPPKSRAHSRQSSREREEERKSVRSKTEEAYVNREERGDEGYRGRTGRLVEGEELRTGRLDEGYRSKSGRLDDGRAGKAEEAYGGKGGKLEEGYGAKSGRLDEGYGGKSERLEEGSKGRSEKEDLGTEEVVNEETLMAFLDEQAQKFKELIVPLEEQANSSLRYSDASDERSGEETDGYGATSVQQEAYSGSPSREDDSYAPPDEEGRNGYPDSGGGEFYGRGNNGYSQADSYSSPRGNGYSPQPADPYASPRVNGYPPDPYRDSYDAPPRSFRGTPRGQETYARTPVPRVPQTEPRTRANAGGCVVPAEGGPSPLIARARGARSFREGGSGGGTSGSSGARSSRDGSDVSVVPVGVKRATSFLEGGASRADLDLGRPPQPFLTESLKDVPLSKEEQWKQELARELDSVRVKDHYRRSVARQSDDRGSPMSYGGSPYGTRDSSFMRQSSRLGQPVIPR</sequence>
<dbReference type="OrthoDB" id="266718at2759"/>
<feature type="region of interest" description="Disordered" evidence="12">
    <location>
        <begin position="797"/>
        <end position="1100"/>
    </location>
</feature>
<evidence type="ECO:0000256" key="11">
    <source>
        <dbReference type="PROSITE-ProRule" id="PRU10141"/>
    </source>
</evidence>
<reference evidence="14 15" key="1">
    <citation type="journal article" date="2014" name="Nat. Commun.">
        <title>Klebsormidium flaccidum genome reveals primary factors for plant terrestrial adaptation.</title>
        <authorList>
            <person name="Hori K."/>
            <person name="Maruyama F."/>
            <person name="Fujisawa T."/>
            <person name="Togashi T."/>
            <person name="Yamamoto N."/>
            <person name="Seo M."/>
            <person name="Sato S."/>
            <person name="Yamada T."/>
            <person name="Mori H."/>
            <person name="Tajima N."/>
            <person name="Moriyama T."/>
            <person name="Ikeuchi M."/>
            <person name="Watanabe M."/>
            <person name="Wada H."/>
            <person name="Kobayashi K."/>
            <person name="Saito M."/>
            <person name="Masuda T."/>
            <person name="Sasaki-Sekimoto Y."/>
            <person name="Mashiguchi K."/>
            <person name="Awai K."/>
            <person name="Shimojima M."/>
            <person name="Masuda S."/>
            <person name="Iwai M."/>
            <person name="Nobusawa T."/>
            <person name="Narise T."/>
            <person name="Kondo S."/>
            <person name="Saito H."/>
            <person name="Sato R."/>
            <person name="Murakawa M."/>
            <person name="Ihara Y."/>
            <person name="Oshima-Yamada Y."/>
            <person name="Ohtaka K."/>
            <person name="Satoh M."/>
            <person name="Sonobe K."/>
            <person name="Ishii M."/>
            <person name="Ohtani R."/>
            <person name="Kanamori-Sato M."/>
            <person name="Honoki R."/>
            <person name="Miyazaki D."/>
            <person name="Mochizuki H."/>
            <person name="Umetsu J."/>
            <person name="Higashi K."/>
            <person name="Shibata D."/>
            <person name="Kamiya Y."/>
            <person name="Sato N."/>
            <person name="Nakamura Y."/>
            <person name="Tabata S."/>
            <person name="Ida S."/>
            <person name="Kurokawa K."/>
            <person name="Ohta H."/>
        </authorList>
    </citation>
    <scope>NUCLEOTIDE SEQUENCE [LARGE SCALE GENOMIC DNA]</scope>
    <source>
        <strain evidence="14 15">NIES-2285</strain>
    </source>
</reference>
<evidence type="ECO:0000256" key="9">
    <source>
        <dbReference type="ARBA" id="ARBA00047559"/>
    </source>
</evidence>
<comment type="catalytic activity">
    <reaction evidence="9">
        <text>L-threonyl-[protein] + ATP = O-phospho-L-threonyl-[protein] + ADP + H(+)</text>
        <dbReference type="Rhea" id="RHEA:46608"/>
        <dbReference type="Rhea" id="RHEA-COMP:11060"/>
        <dbReference type="Rhea" id="RHEA-COMP:11605"/>
        <dbReference type="ChEBI" id="CHEBI:15378"/>
        <dbReference type="ChEBI" id="CHEBI:30013"/>
        <dbReference type="ChEBI" id="CHEBI:30616"/>
        <dbReference type="ChEBI" id="CHEBI:61977"/>
        <dbReference type="ChEBI" id="CHEBI:456216"/>
        <dbReference type="EC" id="2.7.11.25"/>
    </reaction>
</comment>
<dbReference type="FunFam" id="1.10.510.10:FF:000382">
    <property type="entry name" value="Mitogen-activated protein kinase kinase kinase 2"/>
    <property type="match status" value="1"/>
</dbReference>
<evidence type="ECO:0000256" key="3">
    <source>
        <dbReference type="ARBA" id="ARBA00022527"/>
    </source>
</evidence>
<evidence type="ECO:0000256" key="1">
    <source>
        <dbReference type="ARBA" id="ARBA00006529"/>
    </source>
</evidence>
<evidence type="ECO:0000256" key="4">
    <source>
        <dbReference type="ARBA" id="ARBA00022679"/>
    </source>
</evidence>
<feature type="compositionally biased region" description="Polar residues" evidence="12">
    <location>
        <begin position="631"/>
        <end position="641"/>
    </location>
</feature>
<evidence type="ECO:0000256" key="8">
    <source>
        <dbReference type="ARBA" id="ARBA00023054"/>
    </source>
</evidence>
<evidence type="ECO:0000256" key="12">
    <source>
        <dbReference type="SAM" id="MobiDB-lite"/>
    </source>
</evidence>
<dbReference type="InterPro" id="IPR017441">
    <property type="entry name" value="Protein_kinase_ATP_BS"/>
</dbReference>
<name>A0A1Y1IDJ1_KLENI</name>
<comment type="similarity">
    <text evidence="1">Belongs to the protein kinase superfamily. STE Ser/Thr protein kinase family. MAP kinase kinase kinase subfamily.</text>
</comment>
<dbReference type="STRING" id="105231.A0A1Y1IDJ1"/>
<feature type="region of interest" description="Disordered" evidence="12">
    <location>
        <begin position="48"/>
        <end position="116"/>
    </location>
</feature>
<feature type="compositionally biased region" description="Low complexity" evidence="12">
    <location>
        <begin position="1070"/>
        <end position="1080"/>
    </location>
</feature>
<dbReference type="EC" id="2.7.11.25" evidence="2"/>
<dbReference type="SMART" id="SM00220">
    <property type="entry name" value="S_TKc"/>
    <property type="match status" value="1"/>
</dbReference>
<dbReference type="SUPFAM" id="SSF56112">
    <property type="entry name" value="Protein kinase-like (PK-like)"/>
    <property type="match status" value="1"/>
</dbReference>
<evidence type="ECO:0000256" key="7">
    <source>
        <dbReference type="ARBA" id="ARBA00022840"/>
    </source>
</evidence>
<feature type="compositionally biased region" description="Basic and acidic residues" evidence="12">
    <location>
        <begin position="1028"/>
        <end position="1054"/>
    </location>
</feature>
<feature type="compositionally biased region" description="Polar residues" evidence="12">
    <location>
        <begin position="492"/>
        <end position="503"/>
    </location>
</feature>
<keyword evidence="15" id="KW-1185">Reference proteome</keyword>
<dbReference type="InterPro" id="IPR000719">
    <property type="entry name" value="Prot_kinase_dom"/>
</dbReference>
<evidence type="ECO:0000256" key="2">
    <source>
        <dbReference type="ARBA" id="ARBA00012406"/>
    </source>
</evidence>
<feature type="region of interest" description="Disordered" evidence="12">
    <location>
        <begin position="626"/>
        <end position="772"/>
    </location>
</feature>
<evidence type="ECO:0000256" key="10">
    <source>
        <dbReference type="ARBA" id="ARBA00048329"/>
    </source>
</evidence>
<feature type="region of interest" description="Disordered" evidence="12">
    <location>
        <begin position="433"/>
        <end position="503"/>
    </location>
</feature>
<feature type="compositionally biased region" description="Polar residues" evidence="12">
    <location>
        <begin position="824"/>
        <end position="835"/>
    </location>
</feature>
<feature type="compositionally biased region" description="Polar residues" evidence="12">
    <location>
        <begin position="433"/>
        <end position="458"/>
    </location>
</feature>
<dbReference type="EMBL" id="DF237425">
    <property type="protein sequence ID" value="GAQ88990.1"/>
    <property type="molecule type" value="Genomic_DNA"/>
</dbReference>
<dbReference type="GO" id="GO:0004709">
    <property type="term" value="F:MAP kinase kinase kinase activity"/>
    <property type="evidence" value="ECO:0007669"/>
    <property type="project" value="UniProtKB-EC"/>
</dbReference>
<protein>
    <recommendedName>
        <fullName evidence="2">mitogen-activated protein kinase kinase kinase</fullName>
        <ecNumber evidence="2">2.7.11.25</ecNumber>
    </recommendedName>
</protein>
<proteinExistence type="inferred from homology"/>
<dbReference type="OMA" id="CETENSH"/>
<evidence type="ECO:0000256" key="5">
    <source>
        <dbReference type="ARBA" id="ARBA00022741"/>
    </source>
</evidence>
<organism evidence="14 15">
    <name type="scientific">Klebsormidium nitens</name>
    <name type="common">Green alga</name>
    <name type="synonym">Ulothrix nitens</name>
    <dbReference type="NCBI Taxonomy" id="105231"/>
    <lineage>
        <taxon>Eukaryota</taxon>
        <taxon>Viridiplantae</taxon>
        <taxon>Streptophyta</taxon>
        <taxon>Klebsormidiophyceae</taxon>
        <taxon>Klebsormidiales</taxon>
        <taxon>Klebsormidiaceae</taxon>
        <taxon>Klebsormidium</taxon>
    </lineage>
</organism>
<evidence type="ECO:0000313" key="14">
    <source>
        <dbReference type="EMBL" id="GAQ88990.1"/>
    </source>
</evidence>
<dbReference type="GO" id="GO:0000165">
    <property type="term" value="P:MAPK cascade"/>
    <property type="evidence" value="ECO:0000318"/>
    <property type="project" value="GO_Central"/>
</dbReference>
<dbReference type="Gene3D" id="1.10.510.10">
    <property type="entry name" value="Transferase(Phosphotransferase) domain 1"/>
    <property type="match status" value="1"/>
</dbReference>
<feature type="binding site" evidence="11">
    <location>
        <position position="184"/>
    </location>
    <ligand>
        <name>ATP</name>
        <dbReference type="ChEBI" id="CHEBI:30616"/>
    </ligand>
</feature>
<feature type="region of interest" description="Disordered" evidence="12">
    <location>
        <begin position="519"/>
        <end position="575"/>
    </location>
</feature>